<dbReference type="PANTHER" id="PTHR11950">
    <property type="entry name" value="RUNT RELATED"/>
    <property type="match status" value="1"/>
</dbReference>
<name>A0A8C4QZJ7_EPTBU</name>
<dbReference type="GO" id="GO:0030097">
    <property type="term" value="P:hemopoiesis"/>
    <property type="evidence" value="ECO:0007669"/>
    <property type="project" value="TreeGrafter"/>
</dbReference>
<dbReference type="GO" id="GO:0030182">
    <property type="term" value="P:neuron differentiation"/>
    <property type="evidence" value="ECO:0007669"/>
    <property type="project" value="TreeGrafter"/>
</dbReference>
<evidence type="ECO:0000313" key="8">
    <source>
        <dbReference type="Ensembl" id="ENSEBUP00000022140.1"/>
    </source>
</evidence>
<organism evidence="8 9">
    <name type="scientific">Eptatretus burgeri</name>
    <name type="common">Inshore hagfish</name>
    <dbReference type="NCBI Taxonomy" id="7764"/>
    <lineage>
        <taxon>Eukaryota</taxon>
        <taxon>Metazoa</taxon>
        <taxon>Chordata</taxon>
        <taxon>Craniata</taxon>
        <taxon>Vertebrata</taxon>
        <taxon>Cyclostomata</taxon>
        <taxon>Myxini</taxon>
        <taxon>Myxiniformes</taxon>
        <taxon>Myxinidae</taxon>
        <taxon>Eptatretinae</taxon>
        <taxon>Eptatretus</taxon>
    </lineage>
</organism>
<dbReference type="GO" id="GO:0000981">
    <property type="term" value="F:DNA-binding transcription factor activity, RNA polymerase II-specific"/>
    <property type="evidence" value="ECO:0007669"/>
    <property type="project" value="TreeGrafter"/>
</dbReference>
<feature type="compositionally biased region" description="Low complexity" evidence="6">
    <location>
        <begin position="344"/>
        <end position="361"/>
    </location>
</feature>
<evidence type="ECO:0000256" key="3">
    <source>
        <dbReference type="ARBA" id="ARBA00023125"/>
    </source>
</evidence>
<dbReference type="Pfam" id="PF08504">
    <property type="entry name" value="RunxI"/>
    <property type="match status" value="1"/>
</dbReference>
<sequence>MTTSSMFDTVGTLQNGLVRDTPARCHLSTHGGPVTTPGPGGGKAGEEGSKPMGRRLGPADCVPTDILAEHAAELVRTDSPGILCSVLPSHWRCNKTLPVPFKVLCLVDVPDGTEVCVLAGNDENCTAELRNTRAVTKQCVARFNDLRFVGRSGRGKSFTLTITVFTRPPQVATYHRAIKVTVDGPREPRRHRQRPEERPLCYTDLEHYCRSSIRHGTPTSGHQIPLNPSSHYSIPTDTHFLQPSPPWSLDQSHRPASCHIVSHRTTGTEPGACGESRHLSAIPALPDPSHYGDSRMHYTGTTLPLYPTPAPPGAGSLDIPRYTYLPPPYPTNTQPQNHQGSPYQAASTSFSSTSTPFQGSPAHFSASPTPFINHVPFFQSPTPFGSGSASFQAGPAPYPLYYSHSASYQLSIIEGEDRPPVHHHQTLPTMGAPRVVVPGVASSSSVLLTPGLSGSEGDGGVEGDGSNENSPSSDLVEPNQARLDHEAVWRPY</sequence>
<dbReference type="GeneTree" id="ENSGT00940000156598"/>
<feature type="compositionally biased region" description="Gly residues" evidence="6">
    <location>
        <begin position="454"/>
        <end position="463"/>
    </location>
</feature>
<dbReference type="Pfam" id="PF00853">
    <property type="entry name" value="Runt"/>
    <property type="match status" value="1"/>
</dbReference>
<dbReference type="GO" id="GO:0045595">
    <property type="term" value="P:regulation of cell differentiation"/>
    <property type="evidence" value="ECO:0007669"/>
    <property type="project" value="TreeGrafter"/>
</dbReference>
<evidence type="ECO:0000256" key="2">
    <source>
        <dbReference type="ARBA" id="ARBA00023015"/>
    </source>
</evidence>
<evidence type="ECO:0000259" key="7">
    <source>
        <dbReference type="PROSITE" id="PS51062"/>
    </source>
</evidence>
<keyword evidence="5" id="KW-0539">Nucleus</keyword>
<dbReference type="Proteomes" id="UP000694388">
    <property type="component" value="Unplaced"/>
</dbReference>
<dbReference type="AlphaFoldDB" id="A0A8C4QZJ7"/>
<evidence type="ECO:0000256" key="1">
    <source>
        <dbReference type="ARBA" id="ARBA00004123"/>
    </source>
</evidence>
<dbReference type="InterPro" id="IPR012346">
    <property type="entry name" value="p53/RUNT-type_TF_DNA-bd_sf"/>
</dbReference>
<accession>A0A8C4QZJ7</accession>
<feature type="compositionally biased region" description="Basic and acidic residues" evidence="6">
    <location>
        <begin position="482"/>
        <end position="492"/>
    </location>
</feature>
<keyword evidence="9" id="KW-1185">Reference proteome</keyword>
<reference evidence="8" key="1">
    <citation type="submission" date="2025-08" db="UniProtKB">
        <authorList>
            <consortium name="Ensembl"/>
        </authorList>
    </citation>
    <scope>IDENTIFICATION</scope>
</reference>
<dbReference type="FunFam" id="2.60.40.720:FF:000001">
    <property type="entry name" value="Runt-related transcription factor"/>
    <property type="match status" value="1"/>
</dbReference>
<evidence type="ECO:0000256" key="5">
    <source>
        <dbReference type="ARBA" id="ARBA00023242"/>
    </source>
</evidence>
<dbReference type="InterPro" id="IPR008967">
    <property type="entry name" value="p53-like_TF_DNA-bd_sf"/>
</dbReference>
<dbReference type="InterPro" id="IPR013711">
    <property type="entry name" value="RunxI_C_dom"/>
</dbReference>
<dbReference type="Ensembl" id="ENSEBUT00000022716.1">
    <property type="protein sequence ID" value="ENSEBUP00000022140.1"/>
    <property type="gene ID" value="ENSEBUG00000013652.1"/>
</dbReference>
<dbReference type="SUPFAM" id="SSF49417">
    <property type="entry name" value="p53-like transcription factors"/>
    <property type="match status" value="1"/>
</dbReference>
<dbReference type="PRINTS" id="PR00967">
    <property type="entry name" value="ONCOGENEAML1"/>
</dbReference>
<dbReference type="GO" id="GO:0002062">
    <property type="term" value="P:chondrocyte differentiation"/>
    <property type="evidence" value="ECO:0007669"/>
    <property type="project" value="TreeGrafter"/>
</dbReference>
<evidence type="ECO:0000313" key="9">
    <source>
        <dbReference type="Proteomes" id="UP000694388"/>
    </source>
</evidence>
<feature type="region of interest" description="Disordered" evidence="6">
    <location>
        <begin position="447"/>
        <end position="492"/>
    </location>
</feature>
<keyword evidence="4" id="KW-0804">Transcription</keyword>
<dbReference type="PROSITE" id="PS51062">
    <property type="entry name" value="RUNT"/>
    <property type="match status" value="1"/>
</dbReference>
<protein>
    <submittedName>
        <fullName evidence="8">RUNX family transcription factor 3</fullName>
    </submittedName>
</protein>
<dbReference type="GO" id="GO:0001503">
    <property type="term" value="P:ossification"/>
    <property type="evidence" value="ECO:0007669"/>
    <property type="project" value="TreeGrafter"/>
</dbReference>
<dbReference type="GO" id="GO:0005524">
    <property type="term" value="F:ATP binding"/>
    <property type="evidence" value="ECO:0007669"/>
    <property type="project" value="InterPro"/>
</dbReference>
<dbReference type="InterPro" id="IPR013524">
    <property type="entry name" value="Runt_dom"/>
</dbReference>
<keyword evidence="2" id="KW-0805">Transcription regulation</keyword>
<feature type="domain" description="Runt" evidence="7">
    <location>
        <begin position="62"/>
        <end position="190"/>
    </location>
</feature>
<dbReference type="InterPro" id="IPR000040">
    <property type="entry name" value="AML1_Runt"/>
</dbReference>
<dbReference type="PANTHER" id="PTHR11950:SF31">
    <property type="entry name" value="SEGMENTATION PROTEIN RUNT"/>
    <property type="match status" value="1"/>
</dbReference>
<comment type="subcellular location">
    <subcellularLocation>
        <location evidence="1">Nucleus</location>
    </subcellularLocation>
</comment>
<proteinExistence type="predicted"/>
<dbReference type="GO" id="GO:0005634">
    <property type="term" value="C:nucleus"/>
    <property type="evidence" value="ECO:0007669"/>
    <property type="project" value="UniProtKB-SubCell"/>
</dbReference>
<feature type="region of interest" description="Disordered" evidence="6">
    <location>
        <begin position="329"/>
        <end position="362"/>
    </location>
</feature>
<keyword evidence="3" id="KW-0238">DNA-binding</keyword>
<reference evidence="8" key="2">
    <citation type="submission" date="2025-09" db="UniProtKB">
        <authorList>
            <consortium name="Ensembl"/>
        </authorList>
    </citation>
    <scope>IDENTIFICATION</scope>
</reference>
<evidence type="ECO:0000256" key="4">
    <source>
        <dbReference type="ARBA" id="ARBA00023163"/>
    </source>
</evidence>
<evidence type="ECO:0000256" key="6">
    <source>
        <dbReference type="SAM" id="MobiDB-lite"/>
    </source>
</evidence>
<dbReference type="GO" id="GO:0000978">
    <property type="term" value="F:RNA polymerase II cis-regulatory region sequence-specific DNA binding"/>
    <property type="evidence" value="ECO:0007669"/>
    <property type="project" value="TreeGrafter"/>
</dbReference>
<feature type="region of interest" description="Disordered" evidence="6">
    <location>
        <begin position="24"/>
        <end position="54"/>
    </location>
</feature>
<dbReference type="Gene3D" id="2.60.40.720">
    <property type="match status" value="1"/>
</dbReference>